<evidence type="ECO:0000313" key="2">
    <source>
        <dbReference type="EMBL" id="KAI1848087.1"/>
    </source>
</evidence>
<dbReference type="EMBL" id="JAFIMR010000092">
    <property type="protein sequence ID" value="KAI1848087.1"/>
    <property type="molecule type" value="Genomic_DNA"/>
</dbReference>
<organism evidence="2 3">
    <name type="scientific">Neoarthrinium moseri</name>
    <dbReference type="NCBI Taxonomy" id="1658444"/>
    <lineage>
        <taxon>Eukaryota</taxon>
        <taxon>Fungi</taxon>
        <taxon>Dikarya</taxon>
        <taxon>Ascomycota</taxon>
        <taxon>Pezizomycotina</taxon>
        <taxon>Sordariomycetes</taxon>
        <taxon>Xylariomycetidae</taxon>
        <taxon>Amphisphaeriales</taxon>
        <taxon>Apiosporaceae</taxon>
        <taxon>Neoarthrinium</taxon>
    </lineage>
</organism>
<evidence type="ECO:0000256" key="1">
    <source>
        <dbReference type="SAM" id="MobiDB-lite"/>
    </source>
</evidence>
<dbReference type="AlphaFoldDB" id="A0A9P9W7N1"/>
<protein>
    <submittedName>
        <fullName evidence="2">Uncharacterized protein</fullName>
    </submittedName>
</protein>
<reference evidence="2" key="1">
    <citation type="submission" date="2021-03" db="EMBL/GenBank/DDBJ databases">
        <title>Revisited historic fungal species revealed as producer of novel bioactive compounds through whole genome sequencing and comparative genomics.</title>
        <authorList>
            <person name="Vignolle G.A."/>
            <person name="Hochenegger N."/>
            <person name="Mach R.L."/>
            <person name="Mach-Aigner A.R."/>
            <person name="Javad Rahimi M."/>
            <person name="Salim K.A."/>
            <person name="Chan C.M."/>
            <person name="Lim L.B.L."/>
            <person name="Cai F."/>
            <person name="Druzhinina I.S."/>
            <person name="U'Ren J.M."/>
            <person name="Derntl C."/>
        </authorList>
    </citation>
    <scope>NUCLEOTIDE SEQUENCE</scope>
    <source>
        <strain evidence="2">TUCIM 5799</strain>
    </source>
</reference>
<accession>A0A9P9W7N1</accession>
<name>A0A9P9W7N1_9PEZI</name>
<evidence type="ECO:0000313" key="3">
    <source>
        <dbReference type="Proteomes" id="UP000829685"/>
    </source>
</evidence>
<dbReference type="Proteomes" id="UP000829685">
    <property type="component" value="Unassembled WGS sequence"/>
</dbReference>
<feature type="region of interest" description="Disordered" evidence="1">
    <location>
        <begin position="79"/>
        <end position="117"/>
    </location>
</feature>
<comment type="caution">
    <text evidence="2">The sequence shown here is derived from an EMBL/GenBank/DDBJ whole genome shotgun (WGS) entry which is preliminary data.</text>
</comment>
<keyword evidence="3" id="KW-1185">Reference proteome</keyword>
<proteinExistence type="predicted"/>
<gene>
    <name evidence="2" type="ORF">JX265_013876</name>
</gene>
<sequence>MPLVDHTHTHGTRRRHPLLSLHEPPFCRPPILPIELLGSNIAPTTYHVSALATSATPNPRAGGDGRSRRAVGASNYMVEGSQGQGQARAGCTLSEPASATSEKHPAPGSSSANHDATRKRYRGLDIVNSNACTECRKKRAKWRRAPPIKGLARRPDQICVYRSEGAGETQRTMLYVSEYEAPHKLTAPHLRGGLHPMNIFADVVNRKTIPTAADLIARFEYHAERLTAAAITQTYNYMIEGGLEYGLLTTGEAIIFLRVDWQDPETLLYHLAEPSFEMADRSADKRHACTAVGQYLAFSLMALGPAEEQSRPRPQDERNRVIARLRRWAGL</sequence>